<name>A0A249DZN6_9ENTR</name>
<proteinExistence type="inferred from homology"/>
<keyword evidence="5" id="KW-0274">FAD</keyword>
<evidence type="ECO:0000256" key="2">
    <source>
        <dbReference type="ARBA" id="ARBA00004749"/>
    </source>
</evidence>
<evidence type="ECO:0000256" key="6">
    <source>
        <dbReference type="ARBA" id="ARBA00023002"/>
    </source>
</evidence>
<dbReference type="PRINTS" id="PR00420">
    <property type="entry name" value="RNGMNOXGNASE"/>
</dbReference>
<dbReference type="UniPathway" id="UPA00232"/>
<dbReference type="GO" id="GO:0006744">
    <property type="term" value="P:ubiquinone biosynthetic process"/>
    <property type="evidence" value="ECO:0007669"/>
    <property type="project" value="UniProtKB-UniPathway"/>
</dbReference>
<dbReference type="SUPFAM" id="SSF51905">
    <property type="entry name" value="FAD/NAD(P)-binding domain"/>
    <property type="match status" value="1"/>
</dbReference>
<evidence type="ECO:0000256" key="3">
    <source>
        <dbReference type="ARBA" id="ARBA00005349"/>
    </source>
</evidence>
<dbReference type="InterPro" id="IPR010971">
    <property type="entry name" value="UbiH/COQ6"/>
</dbReference>
<reference evidence="9 10" key="2">
    <citation type="submission" date="2017-09" db="EMBL/GenBank/DDBJ databases">
        <title>The genome of whitefly Bemisia tabaci, a global crop pest, provides novel insights into virus transmission, host adaptation and insecticide resistance.</title>
        <authorList>
            <person name="Kaur N."/>
            <person name="Kliot A."/>
            <person name="Pinheiro P.V."/>
            <person name="Luan J."/>
            <person name="Zheng Y."/>
            <person name="Liu W."/>
            <person name="Sun H."/>
            <person name="Yang X."/>
            <person name="Xu Y."/>
            <person name="Luo Y."/>
            <person name="Kruse A."/>
            <person name="Fisher T.W."/>
            <person name="Nelson D.R."/>
            <person name="Elimelech M."/>
            <person name="MacCoss M."/>
            <person name="Johnson R."/>
            <person name="Cohen E."/>
            <person name="Hunter W.B."/>
            <person name="Brown J.K."/>
            <person name="Jander G."/>
            <person name="Cilia M."/>
            <person name="Douglas A.E."/>
            <person name="Ghanim M."/>
            <person name="Simmons A.M."/>
            <person name="Wintermantel W.M."/>
            <person name="Ling K.-S."/>
            <person name="Fei Z."/>
        </authorList>
    </citation>
    <scope>NUCLEOTIDE SEQUENCE [LARGE SCALE GENOMIC DNA]</scope>
    <source>
        <strain evidence="9 10">MEAM1</strain>
    </source>
</reference>
<dbReference type="AlphaFoldDB" id="A0A249DZN6"/>
<keyword evidence="6" id="KW-0560">Oxidoreductase</keyword>
<dbReference type="NCBIfam" id="NF005951">
    <property type="entry name" value="PRK08020.1"/>
    <property type="match status" value="1"/>
</dbReference>
<dbReference type="PANTHER" id="PTHR43876:SF10">
    <property type="entry name" value="3-DEMETHOXYUBIQUINOL 3-HYDROXYLASE"/>
    <property type="match status" value="1"/>
</dbReference>
<dbReference type="InterPro" id="IPR051205">
    <property type="entry name" value="UbiH/COQ6_monooxygenase"/>
</dbReference>
<protein>
    <submittedName>
        <fullName evidence="9">2-octaprenyl-3-methyl-6-methoxy-1,4-benzoquinol hydroxylase</fullName>
    </submittedName>
</protein>
<reference evidence="10" key="1">
    <citation type="submission" date="2016-06" db="EMBL/GenBank/DDBJ databases">
        <authorList>
            <person name="Chen W."/>
            <person name="Hasegawa D.K."/>
        </authorList>
    </citation>
    <scope>NUCLEOTIDE SEQUENCE [LARGE SCALE GENOMIC DNA]</scope>
    <source>
        <strain evidence="10">MEAM1</strain>
    </source>
</reference>
<evidence type="ECO:0000256" key="8">
    <source>
        <dbReference type="ARBA" id="ARBA00065734"/>
    </source>
</evidence>
<dbReference type="Gene3D" id="3.50.50.60">
    <property type="entry name" value="FAD/NAD(P)-binding domain"/>
    <property type="match status" value="2"/>
</dbReference>
<sequence>MRDYPQNYDVVVVGGGMVGAAAALGLAKNGWSVAVLEPVAPKSFDPESLPDLRISALSGRSVDLLKKLNVWGRVIAMRSAPYRRLETWEWEQAHVSFEADSISRPELGFMIENPLLQLVLWQEIERCSNVRIFCPSRLESMQKTGKTWQLTLNTKEKLKTLLVIGADGLHSKVRRWSGIGTTGWEYHQSCLLMIVKTNQPQQDVTWQQFFPSGPRAFLPLWDDWASLVYYHHPKHIQRLQRMSLSELHHHIHQDFSKKLGKVSIFTTGSFPLIRHHAHSYTQSGLALLGDSAHTIHPLAGQGVNLGYRDVSALLEVLHEARIKGECWYGHQVLLRYQHQRQLDNFLMQNTIDLFYNTFSSTLLPVKLARNLALFAAERAGKLKIKVLKYALGY</sequence>
<comment type="subunit">
    <text evidence="8">Component of the Ubi complex metabolon, which regroups five ubiquinone biosynthesis proteins (UbiE, UbiF, UbiG, UbiH and UbiI) and two accessory factors (UbiK and the lipid-binding protein UbiJ).</text>
</comment>
<evidence type="ECO:0000313" key="10">
    <source>
        <dbReference type="Proteomes" id="UP000216438"/>
    </source>
</evidence>
<dbReference type="EMBL" id="CP016303">
    <property type="protein sequence ID" value="ASX26242.1"/>
    <property type="molecule type" value="Genomic_DNA"/>
</dbReference>
<dbReference type="GO" id="GO:0071949">
    <property type="term" value="F:FAD binding"/>
    <property type="evidence" value="ECO:0007669"/>
    <property type="project" value="InterPro"/>
</dbReference>
<dbReference type="RefSeq" id="WP_046493673.1">
    <property type="nucleotide sequence ID" value="NZ_CP016303.1"/>
</dbReference>
<evidence type="ECO:0000256" key="7">
    <source>
        <dbReference type="ARBA" id="ARBA00023033"/>
    </source>
</evidence>
<dbReference type="PANTHER" id="PTHR43876">
    <property type="entry name" value="UBIQUINONE BIOSYNTHESIS MONOOXYGENASE COQ6, MITOCHONDRIAL"/>
    <property type="match status" value="1"/>
</dbReference>
<evidence type="ECO:0000313" key="9">
    <source>
        <dbReference type="EMBL" id="ASX26242.1"/>
    </source>
</evidence>
<evidence type="ECO:0000256" key="4">
    <source>
        <dbReference type="ARBA" id="ARBA00022630"/>
    </source>
</evidence>
<evidence type="ECO:0000256" key="1">
    <source>
        <dbReference type="ARBA" id="ARBA00001974"/>
    </source>
</evidence>
<comment type="similarity">
    <text evidence="3">Belongs to the UbiH/COQ6 family.</text>
</comment>
<dbReference type="InterPro" id="IPR018168">
    <property type="entry name" value="Ubi_Hdrlase_CS"/>
</dbReference>
<organism evidence="9 10">
    <name type="scientific">Candidatus Hamiltonella defensa</name>
    <name type="common">Bemisia tabaci</name>
    <dbReference type="NCBI Taxonomy" id="672795"/>
    <lineage>
        <taxon>Bacteria</taxon>
        <taxon>Pseudomonadati</taxon>
        <taxon>Pseudomonadota</taxon>
        <taxon>Gammaproteobacteria</taxon>
        <taxon>Enterobacterales</taxon>
        <taxon>Enterobacteriaceae</taxon>
        <taxon>aphid secondary symbionts</taxon>
        <taxon>Candidatus Williamhamiltonella</taxon>
    </lineage>
</organism>
<dbReference type="NCBIfam" id="TIGR01988">
    <property type="entry name" value="Ubi-OHases"/>
    <property type="match status" value="1"/>
</dbReference>
<keyword evidence="7" id="KW-0503">Monooxygenase</keyword>
<dbReference type="InterPro" id="IPR002938">
    <property type="entry name" value="FAD-bd"/>
</dbReference>
<dbReference type="GO" id="GO:0110142">
    <property type="term" value="C:ubiquinone biosynthesis complex"/>
    <property type="evidence" value="ECO:0007669"/>
    <property type="project" value="UniProtKB-ARBA"/>
</dbReference>
<dbReference type="InterPro" id="IPR036188">
    <property type="entry name" value="FAD/NAD-bd_sf"/>
</dbReference>
<dbReference type="OrthoDB" id="9769565at2"/>
<accession>A0A249DZN6</accession>
<dbReference type="Proteomes" id="UP000216438">
    <property type="component" value="Chromosome"/>
</dbReference>
<dbReference type="GO" id="GO:0008682">
    <property type="term" value="F:3-demethoxyubiquinol 3-hydroxylase activity"/>
    <property type="evidence" value="ECO:0007669"/>
    <property type="project" value="TreeGrafter"/>
</dbReference>
<dbReference type="PROSITE" id="PS01304">
    <property type="entry name" value="UBIH"/>
    <property type="match status" value="1"/>
</dbReference>
<evidence type="ECO:0000256" key="5">
    <source>
        <dbReference type="ARBA" id="ARBA00022827"/>
    </source>
</evidence>
<dbReference type="Pfam" id="PF01494">
    <property type="entry name" value="FAD_binding_3"/>
    <property type="match status" value="1"/>
</dbReference>
<comment type="pathway">
    <text evidence="2">Cofactor biosynthesis; ubiquinone biosynthesis.</text>
</comment>
<gene>
    <name evidence="9" type="primary">ubiF</name>
    <name evidence="9" type="ORF">BA171_03905</name>
</gene>
<dbReference type="FunFam" id="3.50.50.60:FF:000021">
    <property type="entry name" value="Ubiquinone biosynthesis monooxygenase COQ6"/>
    <property type="match status" value="1"/>
</dbReference>
<comment type="cofactor">
    <cofactor evidence="1">
        <name>FAD</name>
        <dbReference type="ChEBI" id="CHEBI:57692"/>
    </cofactor>
</comment>
<keyword evidence="4" id="KW-0285">Flavoprotein</keyword>